<name>A0ABQ5CN81_9ASTR</name>
<dbReference type="InterPro" id="IPR000477">
    <property type="entry name" value="RT_dom"/>
</dbReference>
<feature type="domain" description="Integrase zinc-binding" evidence="2">
    <location>
        <begin position="282"/>
        <end position="337"/>
    </location>
</feature>
<reference evidence="3" key="2">
    <citation type="submission" date="2022-01" db="EMBL/GenBank/DDBJ databases">
        <authorList>
            <person name="Yamashiro T."/>
            <person name="Shiraishi A."/>
            <person name="Satake H."/>
            <person name="Nakayama K."/>
        </authorList>
    </citation>
    <scope>NUCLEOTIDE SEQUENCE</scope>
</reference>
<dbReference type="InterPro" id="IPR041588">
    <property type="entry name" value="Integrase_H2C2"/>
</dbReference>
<dbReference type="Gene3D" id="3.10.10.10">
    <property type="entry name" value="HIV Type 1 Reverse Transcriptase, subunit A, domain 1"/>
    <property type="match status" value="1"/>
</dbReference>
<dbReference type="CDD" id="cd01647">
    <property type="entry name" value="RT_LTR"/>
    <property type="match status" value="1"/>
</dbReference>
<dbReference type="Proteomes" id="UP001151760">
    <property type="component" value="Unassembled WGS sequence"/>
</dbReference>
<keyword evidence="3" id="KW-0548">Nucleotidyltransferase</keyword>
<dbReference type="InterPro" id="IPR043128">
    <property type="entry name" value="Rev_trsase/Diguanyl_cyclase"/>
</dbReference>
<organism evidence="3 4">
    <name type="scientific">Tanacetum coccineum</name>
    <dbReference type="NCBI Taxonomy" id="301880"/>
    <lineage>
        <taxon>Eukaryota</taxon>
        <taxon>Viridiplantae</taxon>
        <taxon>Streptophyta</taxon>
        <taxon>Embryophyta</taxon>
        <taxon>Tracheophyta</taxon>
        <taxon>Spermatophyta</taxon>
        <taxon>Magnoliopsida</taxon>
        <taxon>eudicotyledons</taxon>
        <taxon>Gunneridae</taxon>
        <taxon>Pentapetalae</taxon>
        <taxon>asterids</taxon>
        <taxon>campanulids</taxon>
        <taxon>Asterales</taxon>
        <taxon>Asteraceae</taxon>
        <taxon>Asteroideae</taxon>
        <taxon>Anthemideae</taxon>
        <taxon>Anthemidinae</taxon>
        <taxon>Tanacetum</taxon>
    </lineage>
</organism>
<evidence type="ECO:0000259" key="1">
    <source>
        <dbReference type="Pfam" id="PF00078"/>
    </source>
</evidence>
<evidence type="ECO:0000313" key="3">
    <source>
        <dbReference type="EMBL" id="GJT26364.1"/>
    </source>
</evidence>
<feature type="domain" description="Reverse transcriptase" evidence="1">
    <location>
        <begin position="103"/>
        <end position="190"/>
    </location>
</feature>
<dbReference type="Pfam" id="PF17921">
    <property type="entry name" value="Integrase_H2C2"/>
    <property type="match status" value="1"/>
</dbReference>
<protein>
    <submittedName>
        <fullName evidence="3">Reverse transcriptase domain-containing protein</fullName>
    </submittedName>
</protein>
<evidence type="ECO:0000259" key="2">
    <source>
        <dbReference type="Pfam" id="PF17921"/>
    </source>
</evidence>
<dbReference type="GO" id="GO:0003964">
    <property type="term" value="F:RNA-directed DNA polymerase activity"/>
    <property type="evidence" value="ECO:0007669"/>
    <property type="project" value="UniProtKB-KW"/>
</dbReference>
<dbReference type="Pfam" id="PF00078">
    <property type="entry name" value="RVT_1"/>
    <property type="match status" value="1"/>
</dbReference>
<dbReference type="Gene3D" id="3.30.70.270">
    <property type="match status" value="1"/>
</dbReference>
<evidence type="ECO:0000313" key="4">
    <source>
        <dbReference type="Proteomes" id="UP001151760"/>
    </source>
</evidence>
<gene>
    <name evidence="3" type="ORF">Tco_0906639</name>
</gene>
<reference evidence="3" key="1">
    <citation type="journal article" date="2022" name="Int. J. Mol. Sci.">
        <title>Draft Genome of Tanacetum Coccineum: Genomic Comparison of Closely Related Tanacetum-Family Plants.</title>
        <authorList>
            <person name="Yamashiro T."/>
            <person name="Shiraishi A."/>
            <person name="Nakayama K."/>
            <person name="Satake H."/>
        </authorList>
    </citation>
    <scope>NUCLEOTIDE SEQUENCE</scope>
</reference>
<keyword evidence="4" id="KW-1185">Reference proteome</keyword>
<dbReference type="PANTHER" id="PTHR24559:SF444">
    <property type="entry name" value="REVERSE TRANSCRIPTASE DOMAIN-CONTAINING PROTEIN"/>
    <property type="match status" value="1"/>
</dbReference>
<proteinExistence type="predicted"/>
<keyword evidence="3" id="KW-0695">RNA-directed DNA polymerase</keyword>
<comment type="caution">
    <text evidence="3">The sequence shown here is derived from an EMBL/GenBank/DDBJ whole genome shotgun (WGS) entry which is preliminary data.</text>
</comment>
<dbReference type="EMBL" id="BQNB010014286">
    <property type="protein sequence ID" value="GJT26364.1"/>
    <property type="molecule type" value="Genomic_DNA"/>
</dbReference>
<dbReference type="PANTHER" id="PTHR24559">
    <property type="entry name" value="TRANSPOSON TY3-I GAG-POL POLYPROTEIN"/>
    <property type="match status" value="1"/>
</dbReference>
<accession>A0ABQ5CN81</accession>
<dbReference type="SUPFAM" id="SSF56672">
    <property type="entry name" value="DNA/RNA polymerases"/>
    <property type="match status" value="1"/>
</dbReference>
<dbReference type="InterPro" id="IPR043502">
    <property type="entry name" value="DNA/RNA_pol_sf"/>
</dbReference>
<dbReference type="Gene3D" id="1.10.340.70">
    <property type="match status" value="1"/>
</dbReference>
<dbReference type="InterPro" id="IPR053134">
    <property type="entry name" value="RNA-dir_DNA_polymerase"/>
</dbReference>
<keyword evidence="3" id="KW-0808">Transferase</keyword>
<sequence>MLDIKGISPSFCTHKILIEDDFKPVIQPQRRLNPKVQDCEDVAKNPRRFVKLLDFSLVYTFLDSSWAIPIHVVPKKGGMIVVLNDNNELISSRTLTGWRVILIEPKDQEKITFTCPYRTFAYRRMSFGLCNAPATFQRCVTAIFHDMVEDFVEVFMDDFSVFGNSFDFCLANLDRMLARCEETNRVLNWENVILCKQDAKPRLIRWVLLLQGFDIEIKDKKRAENLVADHLSRLENSDLGTFTENEITDEFPDEHLMILKAGLNDDEPWLCPDNDMRLCVARSEILEILAYCHSGPTRGYHSASIIRRKVYEFGFFWPSIFKDAKDYVMRCNACQRSGNISSRSEMPQKNIQWFLNYGVFQFMDTAYWSLVQLV</sequence>